<evidence type="ECO:0000256" key="3">
    <source>
        <dbReference type="ARBA" id="ARBA00023163"/>
    </source>
</evidence>
<proteinExistence type="predicted"/>
<evidence type="ECO:0000259" key="5">
    <source>
        <dbReference type="PROSITE" id="PS50977"/>
    </source>
</evidence>
<keyword evidence="7" id="KW-1185">Reference proteome</keyword>
<dbReference type="SUPFAM" id="SSF46689">
    <property type="entry name" value="Homeodomain-like"/>
    <property type="match status" value="1"/>
</dbReference>
<reference evidence="6 7" key="1">
    <citation type="submission" date="2016-10" db="EMBL/GenBank/DDBJ databases">
        <authorList>
            <person name="de Groot N.N."/>
        </authorList>
    </citation>
    <scope>NUCLEOTIDE SEQUENCE [LARGE SCALE GENOMIC DNA]</scope>
    <source>
        <strain evidence="6 7">CGMCC 1.9113</strain>
    </source>
</reference>
<dbReference type="InterPro" id="IPR001647">
    <property type="entry name" value="HTH_TetR"/>
</dbReference>
<evidence type="ECO:0000313" key="7">
    <source>
        <dbReference type="Proteomes" id="UP000199586"/>
    </source>
</evidence>
<evidence type="ECO:0000256" key="2">
    <source>
        <dbReference type="ARBA" id="ARBA00023125"/>
    </source>
</evidence>
<feature type="domain" description="HTH tetR-type" evidence="5">
    <location>
        <begin position="12"/>
        <end position="72"/>
    </location>
</feature>
<dbReference type="Pfam" id="PF00440">
    <property type="entry name" value="TetR_N"/>
    <property type="match status" value="1"/>
</dbReference>
<dbReference type="InterPro" id="IPR009057">
    <property type="entry name" value="Homeodomain-like_sf"/>
</dbReference>
<evidence type="ECO:0000256" key="4">
    <source>
        <dbReference type="PROSITE-ProRule" id="PRU00335"/>
    </source>
</evidence>
<dbReference type="RefSeq" id="WP_093334397.1">
    <property type="nucleotide sequence ID" value="NZ_FOXP01000013.1"/>
</dbReference>
<gene>
    <name evidence="6" type="ORF">SAMN04488241_1136</name>
</gene>
<accession>A0A1I5UMF3</accession>
<dbReference type="PROSITE" id="PS50977">
    <property type="entry name" value="HTH_TETR_2"/>
    <property type="match status" value="1"/>
</dbReference>
<evidence type="ECO:0000256" key="1">
    <source>
        <dbReference type="ARBA" id="ARBA00023015"/>
    </source>
</evidence>
<dbReference type="GO" id="GO:0003700">
    <property type="term" value="F:DNA-binding transcription factor activity"/>
    <property type="evidence" value="ECO:0007669"/>
    <property type="project" value="TreeGrafter"/>
</dbReference>
<dbReference type="PANTHER" id="PTHR30055:SF238">
    <property type="entry name" value="MYCOFACTOCIN BIOSYNTHESIS TRANSCRIPTIONAL REGULATOR MFTR-RELATED"/>
    <property type="match status" value="1"/>
</dbReference>
<keyword evidence="2 4" id="KW-0238">DNA-binding</keyword>
<keyword evidence="3" id="KW-0804">Transcription</keyword>
<organism evidence="6 7">
    <name type="scientific">Sphingomonas rubra</name>
    <dbReference type="NCBI Taxonomy" id="634430"/>
    <lineage>
        <taxon>Bacteria</taxon>
        <taxon>Pseudomonadati</taxon>
        <taxon>Pseudomonadota</taxon>
        <taxon>Alphaproteobacteria</taxon>
        <taxon>Sphingomonadales</taxon>
        <taxon>Sphingomonadaceae</taxon>
        <taxon>Sphingomonas</taxon>
    </lineage>
</organism>
<dbReference type="Pfam" id="PF17754">
    <property type="entry name" value="TetR_C_14"/>
    <property type="match status" value="1"/>
</dbReference>
<dbReference type="InterPro" id="IPR041347">
    <property type="entry name" value="MftR_C"/>
</dbReference>
<keyword evidence="1" id="KW-0805">Transcription regulation</keyword>
<dbReference type="InterPro" id="IPR050109">
    <property type="entry name" value="HTH-type_TetR-like_transc_reg"/>
</dbReference>
<feature type="DNA-binding region" description="H-T-H motif" evidence="4">
    <location>
        <begin position="35"/>
        <end position="54"/>
    </location>
</feature>
<evidence type="ECO:0000313" key="6">
    <source>
        <dbReference type="EMBL" id="SFP96483.1"/>
    </source>
</evidence>
<dbReference type="OrthoDB" id="9816431at2"/>
<dbReference type="PRINTS" id="PR00455">
    <property type="entry name" value="HTHTETR"/>
</dbReference>
<dbReference type="STRING" id="634430.SAMN04488241_1136"/>
<dbReference type="GO" id="GO:0000976">
    <property type="term" value="F:transcription cis-regulatory region binding"/>
    <property type="evidence" value="ECO:0007669"/>
    <property type="project" value="TreeGrafter"/>
</dbReference>
<dbReference type="Gene3D" id="1.10.357.10">
    <property type="entry name" value="Tetracycline Repressor, domain 2"/>
    <property type="match status" value="1"/>
</dbReference>
<name>A0A1I5UMF3_9SPHN</name>
<protein>
    <submittedName>
        <fullName evidence="6">Transcriptional regulator, TetR family</fullName>
    </submittedName>
</protein>
<dbReference type="PANTHER" id="PTHR30055">
    <property type="entry name" value="HTH-TYPE TRANSCRIPTIONAL REGULATOR RUTR"/>
    <property type="match status" value="1"/>
</dbReference>
<sequence length="197" mass="20906">MTPTGAVAEKAAIRRQSVIDIAIDLYLTHGFAGTTMDMIAQASGVARRTIFRDFPTKEDIVLAWTVTTGPALVARIDPARCATDPVTAATEAVLGHINAHRDVHPVSLKVGRLIEDTPSLKARAHEKYQVWEHMVATAIVAHGGDPLAAAMAAAIAIGGLRIAARQWTLEGGERSIADLTAATYAALPRPIVSKDQT</sequence>
<dbReference type="EMBL" id="FOXP01000013">
    <property type="protein sequence ID" value="SFP96483.1"/>
    <property type="molecule type" value="Genomic_DNA"/>
</dbReference>
<dbReference type="AlphaFoldDB" id="A0A1I5UMF3"/>
<dbReference type="Proteomes" id="UP000199586">
    <property type="component" value="Unassembled WGS sequence"/>
</dbReference>